<reference evidence="1" key="2">
    <citation type="submission" date="2013-10" db="EMBL/GenBank/DDBJ databases">
        <authorList>
            <person name="Aslett M."/>
        </authorList>
    </citation>
    <scope>NUCLEOTIDE SEQUENCE [LARGE SCALE GENOMIC DNA]</scope>
    <source>
        <strain evidence="1">Houghton</strain>
    </source>
</reference>
<sequence>MAGNEGIGLCLSVPWKRRCLALGACQRSGLEWVFCAMEFTGVALFVGGFVTKQEDFINVTALEMSCDEAGRGASLFE</sequence>
<gene>
    <name evidence="1" type="ORF">ETH_00010405</name>
</gene>
<protein>
    <submittedName>
        <fullName evidence="1">Uncharacterized protein</fullName>
    </submittedName>
</protein>
<organism evidence="1 2">
    <name type="scientific">Eimeria tenella</name>
    <name type="common">Coccidian parasite</name>
    <dbReference type="NCBI Taxonomy" id="5802"/>
    <lineage>
        <taxon>Eukaryota</taxon>
        <taxon>Sar</taxon>
        <taxon>Alveolata</taxon>
        <taxon>Apicomplexa</taxon>
        <taxon>Conoidasida</taxon>
        <taxon>Coccidia</taxon>
        <taxon>Eucoccidiorida</taxon>
        <taxon>Eimeriorina</taxon>
        <taxon>Eimeriidae</taxon>
        <taxon>Eimeria</taxon>
    </lineage>
</organism>
<evidence type="ECO:0000313" key="1">
    <source>
        <dbReference type="EMBL" id="CDJ43796.1"/>
    </source>
</evidence>
<accession>U6L0S2</accession>
<dbReference type="Proteomes" id="UP000030747">
    <property type="component" value="Unassembled WGS sequence"/>
</dbReference>
<dbReference type="VEuPathDB" id="ToxoDB:ETH_00010405"/>
<dbReference type="AlphaFoldDB" id="U6L0S2"/>
<dbReference type="GeneID" id="25251276"/>
<name>U6L0S2_EIMTE</name>
<feature type="non-terminal residue" evidence="1">
    <location>
        <position position="77"/>
    </location>
</feature>
<dbReference type="RefSeq" id="XP_013234545.1">
    <property type="nucleotide sequence ID" value="XM_013379091.1"/>
</dbReference>
<evidence type="ECO:0000313" key="2">
    <source>
        <dbReference type="Proteomes" id="UP000030747"/>
    </source>
</evidence>
<keyword evidence="2" id="KW-1185">Reference proteome</keyword>
<dbReference type="EMBL" id="HG676168">
    <property type="protein sequence ID" value="CDJ43796.1"/>
    <property type="molecule type" value="Genomic_DNA"/>
</dbReference>
<proteinExistence type="predicted"/>
<reference evidence="1" key="1">
    <citation type="submission" date="2013-10" db="EMBL/GenBank/DDBJ databases">
        <title>Genomic analysis of the causative agents of coccidiosis in chickens.</title>
        <authorList>
            <person name="Reid A.J."/>
            <person name="Blake D."/>
            <person name="Billington K."/>
            <person name="Browne H."/>
            <person name="Dunn M."/>
            <person name="Hung S."/>
            <person name="Kawahara F."/>
            <person name="Miranda-Saavedra D."/>
            <person name="Mourier T."/>
            <person name="Nagra H."/>
            <person name="Otto T.D."/>
            <person name="Rawlings N."/>
            <person name="Sanchez A."/>
            <person name="Sanders M."/>
            <person name="Subramaniam C."/>
            <person name="Tay Y."/>
            <person name="Dear P."/>
            <person name="Doerig C."/>
            <person name="Gruber A."/>
            <person name="Parkinson J."/>
            <person name="Shirley M."/>
            <person name="Wan K.L."/>
            <person name="Berriman M."/>
            <person name="Tomley F."/>
            <person name="Pain A."/>
        </authorList>
    </citation>
    <scope>NUCLEOTIDE SEQUENCE [LARGE SCALE GENOMIC DNA]</scope>
    <source>
        <strain evidence="1">Houghton</strain>
    </source>
</reference>